<dbReference type="Gene3D" id="1.10.1200.10">
    <property type="entry name" value="ACP-like"/>
    <property type="match status" value="1"/>
</dbReference>
<dbReference type="PROSITE" id="PS50075">
    <property type="entry name" value="CARRIER"/>
    <property type="match status" value="1"/>
</dbReference>
<dbReference type="InterPro" id="IPR009081">
    <property type="entry name" value="PP-bd_ACP"/>
</dbReference>
<reference evidence="2" key="1">
    <citation type="journal article" date="2014" name="Appl. Environ. Microbiol.">
        <title>Genomic insights into the evolutionary origin of Xanthomonas axonopodis pv. citri and its ecological relatives.</title>
        <authorList>
            <person name="Midha S."/>
            <person name="Patil P.B."/>
        </authorList>
    </citation>
    <scope>NUCLEOTIDE SEQUENCE</scope>
    <source>
        <strain evidence="2">LMG941</strain>
    </source>
</reference>
<protein>
    <submittedName>
        <fullName evidence="2">Acyl carrier protein</fullName>
    </submittedName>
</protein>
<accession>A0A088FSJ0</accession>
<dbReference type="Pfam" id="PF00550">
    <property type="entry name" value="PP-binding"/>
    <property type="match status" value="1"/>
</dbReference>
<dbReference type="InterPro" id="IPR036736">
    <property type="entry name" value="ACP-like_sf"/>
</dbReference>
<name>A0A088FSJ0_XANCI</name>
<evidence type="ECO:0000313" key="2">
    <source>
        <dbReference type="EMBL" id="AIM47986.1"/>
    </source>
</evidence>
<proteinExistence type="predicted"/>
<feature type="domain" description="Carrier" evidence="1">
    <location>
        <begin position="31"/>
        <end position="113"/>
    </location>
</feature>
<evidence type="ECO:0000259" key="1">
    <source>
        <dbReference type="PROSITE" id="PS50075"/>
    </source>
</evidence>
<dbReference type="EMBL" id="KF991092">
    <property type="protein sequence ID" value="AIM47986.1"/>
    <property type="molecule type" value="Genomic_DNA"/>
</dbReference>
<organism evidence="2">
    <name type="scientific">Xanthomonas citri pv. mangiferaeindicae</name>
    <name type="common">agent of mango bacterial black spot</name>
    <dbReference type="NCBI Taxonomy" id="454594"/>
    <lineage>
        <taxon>Bacteria</taxon>
        <taxon>Pseudomonadati</taxon>
        <taxon>Pseudomonadota</taxon>
        <taxon>Gammaproteobacteria</taxon>
        <taxon>Lysobacterales</taxon>
        <taxon>Lysobacteraceae</taxon>
        <taxon>Xanthomonas</taxon>
    </lineage>
</organism>
<dbReference type="NCBIfam" id="NF006617">
    <property type="entry name" value="PRK09184.1"/>
    <property type="match status" value="1"/>
</dbReference>
<dbReference type="AlphaFoldDB" id="A0A088FSJ0"/>
<sequence>MPADGRPRCSCLFSLLLSDPDLWKSWMSSQAAAERELAELLVESLNLEDVQPADIDPEAPLFNTGLGLDSIDALELALAISKRYGFQLRSDNDENRRIFASLRALSAHVQANKTV</sequence>
<dbReference type="SUPFAM" id="SSF47336">
    <property type="entry name" value="ACP-like"/>
    <property type="match status" value="1"/>
</dbReference>